<comment type="similarity">
    <text evidence="2 8">Belongs to the class-V pyridoxal-phosphate-dependent aminotransferase family. Csd subfamily.</text>
</comment>
<dbReference type="InterPro" id="IPR020578">
    <property type="entry name" value="Aminotrans_V_PyrdxlP_BS"/>
</dbReference>
<reference evidence="10 11" key="1">
    <citation type="submission" date="2021-03" db="EMBL/GenBank/DDBJ databases">
        <authorList>
            <person name="Grouzdev D.S."/>
        </authorList>
    </citation>
    <scope>NUCLEOTIDE SEQUENCE [LARGE SCALE GENOMIC DNA]</scope>
    <source>
        <strain evidence="10 11">M50-1</strain>
    </source>
</reference>
<dbReference type="SUPFAM" id="SSF53383">
    <property type="entry name" value="PLP-dependent transferases"/>
    <property type="match status" value="1"/>
</dbReference>
<dbReference type="EMBL" id="SIJK02000015">
    <property type="protein sequence ID" value="MBP1466089.1"/>
    <property type="molecule type" value="Genomic_DNA"/>
</dbReference>
<organism evidence="10 11">
    <name type="scientific">Candidatus Chloroploca mongolica</name>
    <dbReference type="NCBI Taxonomy" id="2528176"/>
    <lineage>
        <taxon>Bacteria</taxon>
        <taxon>Bacillati</taxon>
        <taxon>Chloroflexota</taxon>
        <taxon>Chloroflexia</taxon>
        <taxon>Chloroflexales</taxon>
        <taxon>Chloroflexineae</taxon>
        <taxon>Oscillochloridaceae</taxon>
        <taxon>Candidatus Chloroploca</taxon>
    </lineage>
</organism>
<dbReference type="InterPro" id="IPR010970">
    <property type="entry name" value="Cys_dSase_SufS"/>
</dbReference>
<dbReference type="InterPro" id="IPR015424">
    <property type="entry name" value="PyrdxlP-dep_Trfase"/>
</dbReference>
<evidence type="ECO:0000256" key="7">
    <source>
        <dbReference type="RuleBase" id="RU004504"/>
    </source>
</evidence>
<evidence type="ECO:0000313" key="10">
    <source>
        <dbReference type="EMBL" id="MBP1466089.1"/>
    </source>
</evidence>
<keyword evidence="4 8" id="KW-0808">Transferase</keyword>
<name>A0ABS4D9J1_9CHLR</name>
<evidence type="ECO:0000256" key="3">
    <source>
        <dbReference type="ARBA" id="ARBA00012239"/>
    </source>
</evidence>
<sequence length="412" mass="45429">MSTLTQFDVLAIRREFPILQQEVHGHRLAFLDSAASSQKPRQVIDCLEDYYRRYNANVHRGVYKFSEEATFAYERARGKVARFIGAASQREIIFTRNTTEAINLVAQTWGATNLRPGDRILLSLMEHHSNIVPWQMIAQRTGAILDYLSIDGEGRLVLEELDQKLTEQTKLVALTHQSNMLGTINPVRMIAERAHAVGAVMLVDGAQSVPHMPVNVAELGCDFLAFSGHKMCAPTGIGVLWGRRKLLEAMPPFLGGGSMIKVVELNQSTYADVPARFEAGTPAIGEAIALGEAIDYLSAIGMEAIYQHEVELMAYALERLGNVPGLTLYGPLTTEQRGGAFSFTLEGVHPHDVAAILDGQGIAVRAGHHCTQPLHRHFDVPATTRASFYIYNLPEEVDRLAVGLEKASKLFQ</sequence>
<accession>A0ABS4D9J1</accession>
<comment type="catalytic activity">
    <reaction evidence="6 8">
        <text>(sulfur carrier)-H + L-cysteine = (sulfur carrier)-SH + L-alanine</text>
        <dbReference type="Rhea" id="RHEA:43892"/>
        <dbReference type="Rhea" id="RHEA-COMP:14737"/>
        <dbReference type="Rhea" id="RHEA-COMP:14739"/>
        <dbReference type="ChEBI" id="CHEBI:29917"/>
        <dbReference type="ChEBI" id="CHEBI:35235"/>
        <dbReference type="ChEBI" id="CHEBI:57972"/>
        <dbReference type="ChEBI" id="CHEBI:64428"/>
        <dbReference type="EC" id="2.8.1.7"/>
    </reaction>
</comment>
<dbReference type="EC" id="2.8.1.7" evidence="3 8"/>
<evidence type="ECO:0000256" key="4">
    <source>
        <dbReference type="ARBA" id="ARBA00022679"/>
    </source>
</evidence>
<evidence type="ECO:0000256" key="1">
    <source>
        <dbReference type="ARBA" id="ARBA00001933"/>
    </source>
</evidence>
<comment type="caution">
    <text evidence="10">The sequence shown here is derived from an EMBL/GenBank/DDBJ whole genome shotgun (WGS) entry which is preliminary data.</text>
</comment>
<dbReference type="Pfam" id="PF00266">
    <property type="entry name" value="Aminotran_5"/>
    <property type="match status" value="1"/>
</dbReference>
<evidence type="ECO:0000256" key="5">
    <source>
        <dbReference type="ARBA" id="ARBA00022898"/>
    </source>
</evidence>
<comment type="function">
    <text evidence="8">Catalyzes the removal of elemental sulfur and selenium atoms from L-cysteine, L-cystine, L-selenocysteine, and L-selenocystine to produce L-alanine.</text>
</comment>
<feature type="domain" description="Aminotransferase class V" evidence="9">
    <location>
        <begin position="30"/>
        <end position="400"/>
    </location>
</feature>
<evidence type="ECO:0000313" key="11">
    <source>
        <dbReference type="Proteomes" id="UP001193081"/>
    </source>
</evidence>
<keyword evidence="11" id="KW-1185">Reference proteome</keyword>
<dbReference type="InterPro" id="IPR015422">
    <property type="entry name" value="PyrdxlP-dep_Trfase_small"/>
</dbReference>
<keyword evidence="5 8" id="KW-0663">Pyridoxal phosphate</keyword>
<dbReference type="Gene3D" id="3.40.640.10">
    <property type="entry name" value="Type I PLP-dependent aspartate aminotransferase-like (Major domain)"/>
    <property type="match status" value="1"/>
</dbReference>
<dbReference type="InterPro" id="IPR015421">
    <property type="entry name" value="PyrdxlP-dep_Trfase_major"/>
</dbReference>
<dbReference type="Proteomes" id="UP001193081">
    <property type="component" value="Unassembled WGS sequence"/>
</dbReference>
<dbReference type="InterPro" id="IPR000192">
    <property type="entry name" value="Aminotrans_V_dom"/>
</dbReference>
<dbReference type="Gene3D" id="3.90.1150.10">
    <property type="entry name" value="Aspartate Aminotransferase, domain 1"/>
    <property type="match status" value="1"/>
</dbReference>
<dbReference type="RefSeq" id="WP_135478101.1">
    <property type="nucleotide sequence ID" value="NZ_SIJK02000015.1"/>
</dbReference>
<evidence type="ECO:0000256" key="2">
    <source>
        <dbReference type="ARBA" id="ARBA00010447"/>
    </source>
</evidence>
<evidence type="ECO:0000259" key="9">
    <source>
        <dbReference type="Pfam" id="PF00266"/>
    </source>
</evidence>
<gene>
    <name evidence="10" type="ORF">EYB53_010275</name>
</gene>
<protein>
    <recommendedName>
        <fullName evidence="3 8">Cysteine desulfurase</fullName>
        <ecNumber evidence="3 8">2.8.1.7</ecNumber>
    </recommendedName>
</protein>
<dbReference type="PANTHER" id="PTHR43586">
    <property type="entry name" value="CYSTEINE DESULFURASE"/>
    <property type="match status" value="1"/>
</dbReference>
<proteinExistence type="inferred from homology"/>
<dbReference type="PANTHER" id="PTHR43586:SF8">
    <property type="entry name" value="CYSTEINE DESULFURASE 1, CHLOROPLASTIC"/>
    <property type="match status" value="1"/>
</dbReference>
<dbReference type="CDD" id="cd06453">
    <property type="entry name" value="SufS_like"/>
    <property type="match status" value="1"/>
</dbReference>
<evidence type="ECO:0000256" key="8">
    <source>
        <dbReference type="RuleBase" id="RU004506"/>
    </source>
</evidence>
<dbReference type="NCBIfam" id="TIGR01979">
    <property type="entry name" value="sufS"/>
    <property type="match status" value="1"/>
</dbReference>
<evidence type="ECO:0000256" key="6">
    <source>
        <dbReference type="ARBA" id="ARBA00050776"/>
    </source>
</evidence>
<comment type="cofactor">
    <cofactor evidence="1 7">
        <name>pyridoxal 5'-phosphate</name>
        <dbReference type="ChEBI" id="CHEBI:597326"/>
    </cofactor>
</comment>
<dbReference type="PROSITE" id="PS00595">
    <property type="entry name" value="AA_TRANSFER_CLASS_5"/>
    <property type="match status" value="1"/>
</dbReference>